<evidence type="ECO:0000256" key="4">
    <source>
        <dbReference type="ARBA" id="ARBA00011649"/>
    </source>
</evidence>
<dbReference type="InterPro" id="IPR006311">
    <property type="entry name" value="TAT_signal"/>
</dbReference>
<dbReference type="InterPro" id="IPR006317">
    <property type="entry name" value="Ubiquinol_cyt_c_Rdtase_Fe-S-su"/>
</dbReference>
<evidence type="ECO:0000256" key="5">
    <source>
        <dbReference type="ARBA" id="ARBA00012951"/>
    </source>
</evidence>
<evidence type="ECO:0000256" key="20">
    <source>
        <dbReference type="RuleBase" id="RU004494"/>
    </source>
</evidence>
<comment type="function">
    <text evidence="1">Component of the ubiquinol-cytochrome c reductase complex (complex III or cytochrome b-c1 complex), which is a respiratory chain that generates an electrochemical potential coupled to ATP synthesis.</text>
</comment>
<feature type="domain" description="Rieske" evidence="22">
    <location>
        <begin position="97"/>
        <end position="200"/>
    </location>
</feature>
<dbReference type="PANTHER" id="PTHR10134">
    <property type="entry name" value="CYTOCHROME B-C1 COMPLEX SUBUNIT RIESKE, MITOCHONDRIAL"/>
    <property type="match status" value="1"/>
</dbReference>
<dbReference type="KEGG" id="prw:PsycPRwf_0796"/>
<dbReference type="EMBL" id="CP000713">
    <property type="protein sequence ID" value="ABQ93748.1"/>
    <property type="molecule type" value="Genomic_DNA"/>
</dbReference>
<dbReference type="InterPro" id="IPR014349">
    <property type="entry name" value="Rieske_Fe-S_prot"/>
</dbReference>
<keyword evidence="12" id="KW-1278">Translocase</keyword>
<keyword evidence="17" id="KW-0472">Membrane</keyword>
<evidence type="ECO:0000256" key="17">
    <source>
        <dbReference type="ARBA" id="ARBA00023136"/>
    </source>
</evidence>
<gene>
    <name evidence="23" type="ordered locus">PsycPRwf_0796</name>
</gene>
<evidence type="ECO:0000256" key="8">
    <source>
        <dbReference type="ARBA" id="ARBA00022475"/>
    </source>
</evidence>
<evidence type="ECO:0000256" key="18">
    <source>
        <dbReference type="ARBA" id="ARBA00023157"/>
    </source>
</evidence>
<dbReference type="PROSITE" id="PS51318">
    <property type="entry name" value="TAT"/>
    <property type="match status" value="1"/>
</dbReference>
<dbReference type="GO" id="GO:0005886">
    <property type="term" value="C:plasma membrane"/>
    <property type="evidence" value="ECO:0007669"/>
    <property type="project" value="UniProtKB-SubCell"/>
</dbReference>
<evidence type="ECO:0000256" key="13">
    <source>
        <dbReference type="ARBA" id="ARBA00022982"/>
    </source>
</evidence>
<evidence type="ECO:0000313" key="23">
    <source>
        <dbReference type="EMBL" id="ABQ93748.1"/>
    </source>
</evidence>
<sequence length="203" mass="21752" precursor="true">MTFIWRKFLMSHAEGVNIKRRRVLIASTAAIGAVGVASVATPFVRSWYPSAKAEAAGAAVTQDISAIEDGQMIVVKYRGKPIFVVKRTPEMLDNLTKVTPLLSDPQSEASVQPEYAKNETRSREPTVLVVEGVCTHLGCAPNYRPEVGAADLGGGDWFGGFFCPCHGSKYDLAGRVYSGVPAPLNLPIPDYSVDGPILTIGEA</sequence>
<keyword evidence="8" id="KW-1003">Cell membrane</keyword>
<dbReference type="EC" id="7.1.1.8" evidence="5 20"/>
<keyword evidence="16" id="KW-0411">Iron-sulfur</keyword>
<evidence type="ECO:0000256" key="14">
    <source>
        <dbReference type="ARBA" id="ARBA00022989"/>
    </source>
</evidence>
<evidence type="ECO:0000256" key="15">
    <source>
        <dbReference type="ARBA" id="ARBA00023004"/>
    </source>
</evidence>
<organism evidence="23">
    <name type="scientific">Psychrobacter sp. (strain PRwf-1)</name>
    <dbReference type="NCBI Taxonomy" id="349106"/>
    <lineage>
        <taxon>Bacteria</taxon>
        <taxon>Pseudomonadati</taxon>
        <taxon>Pseudomonadota</taxon>
        <taxon>Gammaproteobacteria</taxon>
        <taxon>Moraxellales</taxon>
        <taxon>Moraxellaceae</taxon>
        <taxon>Psychrobacter</taxon>
    </lineage>
</organism>
<keyword evidence="13 20" id="KW-0249">Electron transport</keyword>
<keyword evidence="9" id="KW-0812">Transmembrane</keyword>
<keyword evidence="14" id="KW-1133">Transmembrane helix</keyword>
<evidence type="ECO:0000256" key="1">
    <source>
        <dbReference type="ARBA" id="ARBA00002444"/>
    </source>
</evidence>
<protein>
    <recommendedName>
        <fullName evidence="6 20">Ubiquinol-cytochrome c reductase iron-sulfur subunit</fullName>
        <ecNumber evidence="5 20">7.1.1.8</ecNumber>
    </recommendedName>
</protein>
<evidence type="ECO:0000256" key="9">
    <source>
        <dbReference type="ARBA" id="ARBA00022692"/>
    </source>
</evidence>
<evidence type="ECO:0000256" key="21">
    <source>
        <dbReference type="RuleBase" id="RU004497"/>
    </source>
</evidence>
<dbReference type="InterPro" id="IPR005805">
    <property type="entry name" value="Rieske_Fe-S_prot_C"/>
</dbReference>
<comment type="similarity">
    <text evidence="3">Belongs to the Rieske iron-sulfur protein family.</text>
</comment>
<name>A5WDK7_PSYWF</name>
<dbReference type="InterPro" id="IPR017941">
    <property type="entry name" value="Rieske_2Fe-2S"/>
</dbReference>
<dbReference type="Gene3D" id="2.102.10.10">
    <property type="entry name" value="Rieske [2Fe-2S] iron-sulphur domain"/>
    <property type="match status" value="1"/>
</dbReference>
<keyword evidence="18" id="KW-1015">Disulfide bond</keyword>
<dbReference type="STRING" id="349106.PsycPRwf_0796"/>
<dbReference type="GO" id="GO:0046872">
    <property type="term" value="F:metal ion binding"/>
    <property type="evidence" value="ECO:0007669"/>
    <property type="project" value="UniProtKB-KW"/>
</dbReference>
<dbReference type="Pfam" id="PF00355">
    <property type="entry name" value="Rieske"/>
    <property type="match status" value="1"/>
</dbReference>
<evidence type="ECO:0000256" key="12">
    <source>
        <dbReference type="ARBA" id="ARBA00022967"/>
    </source>
</evidence>
<evidence type="ECO:0000256" key="19">
    <source>
        <dbReference type="ARBA" id="ARBA00029351"/>
    </source>
</evidence>
<keyword evidence="7 20" id="KW-0813">Transport</keyword>
<dbReference type="SUPFAM" id="SSF50022">
    <property type="entry name" value="ISP domain"/>
    <property type="match status" value="1"/>
</dbReference>
<keyword evidence="15" id="KW-0408">Iron</keyword>
<dbReference type="eggNOG" id="COG0723">
    <property type="taxonomic scope" value="Bacteria"/>
</dbReference>
<comment type="subunit">
    <text evidence="4 21">The main subunits of complex b-c1 are: cytochrome b, cytochrome c1 and the Rieske protein.</text>
</comment>
<comment type="cofactor">
    <cofactor evidence="20">
        <name>[2Fe-2S] cluster</name>
        <dbReference type="ChEBI" id="CHEBI:190135"/>
    </cofactor>
    <text evidence="20">Binds 1 [2Fe-2S] cluster per subunit.</text>
</comment>
<evidence type="ECO:0000256" key="2">
    <source>
        <dbReference type="ARBA" id="ARBA00004162"/>
    </source>
</evidence>
<dbReference type="GO" id="GO:0008121">
    <property type="term" value="F:quinol-cytochrome-c reductase activity"/>
    <property type="evidence" value="ECO:0007669"/>
    <property type="project" value="UniProtKB-EC"/>
</dbReference>
<dbReference type="Gene3D" id="1.20.5.510">
    <property type="entry name" value="Single helix bin"/>
    <property type="match status" value="1"/>
</dbReference>
<evidence type="ECO:0000259" key="22">
    <source>
        <dbReference type="PROSITE" id="PS51296"/>
    </source>
</evidence>
<evidence type="ECO:0000256" key="16">
    <source>
        <dbReference type="ARBA" id="ARBA00023014"/>
    </source>
</evidence>
<dbReference type="AlphaFoldDB" id="A5WDK7"/>
<dbReference type="InterPro" id="IPR036922">
    <property type="entry name" value="Rieske_2Fe-2S_sf"/>
</dbReference>
<comment type="subcellular location">
    <subcellularLocation>
        <location evidence="2">Cell membrane</location>
        <topology evidence="2">Single-pass membrane protein</topology>
    </subcellularLocation>
</comment>
<dbReference type="CDD" id="cd03470">
    <property type="entry name" value="Rieske_cytochrome_bc1"/>
    <property type="match status" value="1"/>
</dbReference>
<comment type="miscellaneous">
    <text evidence="20">The Rieske protein is a high potential 2Fe-2S protein.</text>
</comment>
<comment type="catalytic activity">
    <reaction evidence="19 20">
        <text>a quinol + 2 Fe(III)-[cytochrome c](out) = a quinone + 2 Fe(II)-[cytochrome c](out) + 2 H(+)(out)</text>
        <dbReference type="Rhea" id="RHEA:11484"/>
        <dbReference type="Rhea" id="RHEA-COMP:10350"/>
        <dbReference type="Rhea" id="RHEA-COMP:14399"/>
        <dbReference type="ChEBI" id="CHEBI:15378"/>
        <dbReference type="ChEBI" id="CHEBI:24646"/>
        <dbReference type="ChEBI" id="CHEBI:29033"/>
        <dbReference type="ChEBI" id="CHEBI:29034"/>
        <dbReference type="ChEBI" id="CHEBI:132124"/>
        <dbReference type="EC" id="7.1.1.8"/>
    </reaction>
</comment>
<evidence type="ECO:0000256" key="3">
    <source>
        <dbReference type="ARBA" id="ARBA00010651"/>
    </source>
</evidence>
<dbReference type="PRINTS" id="PR00162">
    <property type="entry name" value="RIESKE"/>
</dbReference>
<dbReference type="PROSITE" id="PS51296">
    <property type="entry name" value="RIESKE"/>
    <property type="match status" value="1"/>
</dbReference>
<dbReference type="GO" id="GO:0051537">
    <property type="term" value="F:2 iron, 2 sulfur cluster binding"/>
    <property type="evidence" value="ECO:0007669"/>
    <property type="project" value="UniProtKB-KW"/>
</dbReference>
<dbReference type="NCBIfam" id="TIGR01416">
    <property type="entry name" value="Rieske_proteo"/>
    <property type="match status" value="1"/>
</dbReference>
<evidence type="ECO:0000256" key="10">
    <source>
        <dbReference type="ARBA" id="ARBA00022714"/>
    </source>
</evidence>
<evidence type="ECO:0000256" key="11">
    <source>
        <dbReference type="ARBA" id="ARBA00022723"/>
    </source>
</evidence>
<dbReference type="HOGENOM" id="CLU_055690_0_2_6"/>
<keyword evidence="10" id="KW-0001">2Fe-2S</keyword>
<evidence type="ECO:0000256" key="6">
    <source>
        <dbReference type="ARBA" id="ARBA00019816"/>
    </source>
</evidence>
<evidence type="ECO:0000256" key="7">
    <source>
        <dbReference type="ARBA" id="ARBA00022448"/>
    </source>
</evidence>
<accession>A5WDK7</accession>
<keyword evidence="11" id="KW-0479">Metal-binding</keyword>
<proteinExistence type="inferred from homology"/>
<dbReference type="Pfam" id="PF10399">
    <property type="entry name" value="UCR_Fe-S_N"/>
    <property type="match status" value="1"/>
</dbReference>
<dbReference type="InterPro" id="IPR019470">
    <property type="entry name" value="Ubiq_cytC_Rdtase_Fe-S_su_TAT"/>
</dbReference>
<reference evidence="23" key="1">
    <citation type="submission" date="2007-05" db="EMBL/GenBank/DDBJ databases">
        <title>Complete sequence of chromosome of Psychrobacter sp. PRwf-1.</title>
        <authorList>
            <consortium name="US DOE Joint Genome Institute"/>
            <person name="Copeland A."/>
            <person name="Lucas S."/>
            <person name="Lapidus A."/>
            <person name="Barry K."/>
            <person name="Detter J.C."/>
            <person name="Glavina del Rio T."/>
            <person name="Hammon N."/>
            <person name="Israni S."/>
            <person name="Dalin E."/>
            <person name="Tice H."/>
            <person name="Pitluck S."/>
            <person name="Chain P."/>
            <person name="Malfatti S."/>
            <person name="Shin M."/>
            <person name="Vergez L."/>
            <person name="Schmutz J."/>
            <person name="Larimer F."/>
            <person name="Land M."/>
            <person name="Hauser L."/>
            <person name="Kyrpides N."/>
            <person name="Kim E."/>
            <person name="Tiedje J."/>
            <person name="Richardson P."/>
        </authorList>
    </citation>
    <scope>NUCLEOTIDE SEQUENCE [LARGE SCALE GENOMIC DNA]</scope>
    <source>
        <strain evidence="23">PRwf-1</strain>
    </source>
</reference>